<comment type="similarity">
    <text evidence="1 3">Belongs to the GcvH family.</text>
</comment>
<evidence type="ECO:0000259" key="5">
    <source>
        <dbReference type="PROSITE" id="PS50968"/>
    </source>
</evidence>
<keyword evidence="7" id="KW-1185">Reference proteome</keyword>
<feature type="domain" description="Lipoyl-binding" evidence="5">
    <location>
        <begin position="21"/>
        <end position="103"/>
    </location>
</feature>
<dbReference type="PROSITE" id="PS00189">
    <property type="entry name" value="LIPOYL"/>
    <property type="match status" value="1"/>
</dbReference>
<keyword evidence="2 3" id="KW-0450">Lipoyl</keyword>
<dbReference type="RefSeq" id="WP_145376511.1">
    <property type="nucleotide sequence ID" value="NZ_CAXBED010000061.1"/>
</dbReference>
<dbReference type="Pfam" id="PF01597">
    <property type="entry name" value="GCV_H"/>
    <property type="match status" value="1"/>
</dbReference>
<dbReference type="GO" id="GO:0019464">
    <property type="term" value="P:glycine decarboxylation via glycine cleavage system"/>
    <property type="evidence" value="ECO:0007669"/>
    <property type="project" value="UniProtKB-UniRule"/>
</dbReference>
<proteinExistence type="inferred from homology"/>
<accession>A0A517ZNT7</accession>
<dbReference type="NCBIfam" id="NF002270">
    <property type="entry name" value="PRK01202.1"/>
    <property type="match status" value="1"/>
</dbReference>
<organism evidence="6 7">
    <name type="scientific">Symmachiella dynata</name>
    <dbReference type="NCBI Taxonomy" id="2527995"/>
    <lineage>
        <taxon>Bacteria</taxon>
        <taxon>Pseudomonadati</taxon>
        <taxon>Planctomycetota</taxon>
        <taxon>Planctomycetia</taxon>
        <taxon>Planctomycetales</taxon>
        <taxon>Planctomycetaceae</taxon>
        <taxon>Symmachiella</taxon>
    </lineage>
</organism>
<dbReference type="InterPro" id="IPR000089">
    <property type="entry name" value="Biotin_lipoyl"/>
</dbReference>
<dbReference type="InterPro" id="IPR011053">
    <property type="entry name" value="Single_hybrid_motif"/>
</dbReference>
<evidence type="ECO:0000256" key="4">
    <source>
        <dbReference type="PIRSR" id="PIRSR617453-50"/>
    </source>
</evidence>
<gene>
    <name evidence="6" type="primary">gcvH_1</name>
    <name evidence="3" type="synonym">gcvH</name>
    <name evidence="6" type="ORF">Mal52_26210</name>
</gene>
<reference evidence="6 7" key="1">
    <citation type="submission" date="2019-02" db="EMBL/GenBank/DDBJ databases">
        <title>Deep-cultivation of Planctomycetes and their phenomic and genomic characterization uncovers novel biology.</title>
        <authorList>
            <person name="Wiegand S."/>
            <person name="Jogler M."/>
            <person name="Boedeker C."/>
            <person name="Pinto D."/>
            <person name="Vollmers J."/>
            <person name="Rivas-Marin E."/>
            <person name="Kohn T."/>
            <person name="Peeters S.H."/>
            <person name="Heuer A."/>
            <person name="Rast P."/>
            <person name="Oberbeckmann S."/>
            <person name="Bunk B."/>
            <person name="Jeske O."/>
            <person name="Meyerdierks A."/>
            <person name="Storesund J.E."/>
            <person name="Kallscheuer N."/>
            <person name="Luecker S."/>
            <person name="Lage O.M."/>
            <person name="Pohl T."/>
            <person name="Merkel B.J."/>
            <person name="Hornburger P."/>
            <person name="Mueller R.-W."/>
            <person name="Bruemmer F."/>
            <person name="Labrenz M."/>
            <person name="Spormann A.M."/>
            <person name="Op den Camp H."/>
            <person name="Overmann J."/>
            <person name="Amann R."/>
            <person name="Jetten M.S.M."/>
            <person name="Mascher T."/>
            <person name="Medema M.H."/>
            <person name="Devos D.P."/>
            <person name="Kaster A.-K."/>
            <person name="Ovreas L."/>
            <person name="Rohde M."/>
            <person name="Galperin M.Y."/>
            <person name="Jogler C."/>
        </authorList>
    </citation>
    <scope>NUCLEOTIDE SEQUENCE [LARGE SCALE GENOMIC DNA]</scope>
    <source>
        <strain evidence="6 7">Mal52</strain>
    </source>
</reference>
<dbReference type="SUPFAM" id="SSF51230">
    <property type="entry name" value="Single hybrid motif"/>
    <property type="match status" value="1"/>
</dbReference>
<dbReference type="InterPro" id="IPR017453">
    <property type="entry name" value="GCV_H_sub"/>
</dbReference>
<sequence length="128" mass="13674">MDAASLKYQKTHEWAHADGDVVTVGITDFAVAQLTDLVYIELPDVGRTVSAGESFGEVESVKAVSDLYSPISGEVVEVNSALENGLEVLSEDAFGAGWIAKIKTDDVGQLDSLMDKAAYDKHCEAEAH</sequence>
<comment type="subunit">
    <text evidence="3">The glycine cleavage system is composed of four proteins: P, T, L and H.</text>
</comment>
<evidence type="ECO:0000313" key="6">
    <source>
        <dbReference type="EMBL" id="QDU44143.1"/>
    </source>
</evidence>
<comment type="function">
    <text evidence="3">The glycine cleavage system catalyzes the degradation of glycine. The H protein shuttles the methylamine group of glycine from the P protein to the T protein.</text>
</comment>
<dbReference type="GO" id="GO:0005829">
    <property type="term" value="C:cytosol"/>
    <property type="evidence" value="ECO:0007669"/>
    <property type="project" value="TreeGrafter"/>
</dbReference>
<dbReference type="InterPro" id="IPR003016">
    <property type="entry name" value="2-oxoA_DH_lipoyl-BS"/>
</dbReference>
<evidence type="ECO:0000256" key="2">
    <source>
        <dbReference type="ARBA" id="ARBA00022823"/>
    </source>
</evidence>
<name>A0A517ZNT7_9PLAN</name>
<dbReference type="NCBIfam" id="TIGR00527">
    <property type="entry name" value="gcvH"/>
    <property type="match status" value="1"/>
</dbReference>
<feature type="modified residue" description="N6-lipoyllysine" evidence="3 4">
    <location>
        <position position="62"/>
    </location>
</feature>
<dbReference type="HAMAP" id="MF_00272">
    <property type="entry name" value="GcvH"/>
    <property type="match status" value="1"/>
</dbReference>
<dbReference type="PROSITE" id="PS50968">
    <property type="entry name" value="BIOTINYL_LIPOYL"/>
    <property type="match status" value="1"/>
</dbReference>
<dbReference type="PANTHER" id="PTHR11715">
    <property type="entry name" value="GLYCINE CLEAVAGE SYSTEM H PROTEIN"/>
    <property type="match status" value="1"/>
</dbReference>
<comment type="cofactor">
    <cofactor evidence="3">
        <name>(R)-lipoate</name>
        <dbReference type="ChEBI" id="CHEBI:83088"/>
    </cofactor>
    <text evidence="3">Binds 1 lipoyl cofactor covalently.</text>
</comment>
<dbReference type="AlphaFoldDB" id="A0A517ZNT7"/>
<dbReference type="GO" id="GO:0005960">
    <property type="term" value="C:glycine cleavage complex"/>
    <property type="evidence" value="ECO:0007669"/>
    <property type="project" value="InterPro"/>
</dbReference>
<dbReference type="Gene3D" id="2.40.50.100">
    <property type="match status" value="1"/>
</dbReference>
<dbReference type="CDD" id="cd06848">
    <property type="entry name" value="GCS_H"/>
    <property type="match status" value="1"/>
</dbReference>
<dbReference type="EMBL" id="CP036276">
    <property type="protein sequence ID" value="QDU44143.1"/>
    <property type="molecule type" value="Genomic_DNA"/>
</dbReference>
<evidence type="ECO:0000256" key="3">
    <source>
        <dbReference type="HAMAP-Rule" id="MF_00272"/>
    </source>
</evidence>
<dbReference type="InterPro" id="IPR002930">
    <property type="entry name" value="GCV_H"/>
</dbReference>
<protein>
    <recommendedName>
        <fullName evidence="3">Glycine cleavage system H protein</fullName>
    </recommendedName>
</protein>
<evidence type="ECO:0000313" key="7">
    <source>
        <dbReference type="Proteomes" id="UP000319383"/>
    </source>
</evidence>
<evidence type="ECO:0000256" key="1">
    <source>
        <dbReference type="ARBA" id="ARBA00009249"/>
    </source>
</evidence>
<dbReference type="InterPro" id="IPR033753">
    <property type="entry name" value="GCV_H/Fam206"/>
</dbReference>
<dbReference type="KEGG" id="sdyn:Mal52_26210"/>
<dbReference type="Proteomes" id="UP000319383">
    <property type="component" value="Chromosome"/>
</dbReference>
<dbReference type="GO" id="GO:0009249">
    <property type="term" value="P:protein lipoylation"/>
    <property type="evidence" value="ECO:0007669"/>
    <property type="project" value="TreeGrafter"/>
</dbReference>
<dbReference type="PANTHER" id="PTHR11715:SF3">
    <property type="entry name" value="GLYCINE CLEAVAGE SYSTEM H PROTEIN-RELATED"/>
    <property type="match status" value="1"/>
</dbReference>
<dbReference type="OrthoDB" id="9796712at2"/>